<organism evidence="1">
    <name type="scientific">marine sediment metagenome</name>
    <dbReference type="NCBI Taxonomy" id="412755"/>
    <lineage>
        <taxon>unclassified sequences</taxon>
        <taxon>metagenomes</taxon>
        <taxon>ecological metagenomes</taxon>
    </lineage>
</organism>
<dbReference type="GO" id="GO:0006260">
    <property type="term" value="P:DNA replication"/>
    <property type="evidence" value="ECO:0007669"/>
    <property type="project" value="InterPro"/>
</dbReference>
<dbReference type="Gene3D" id="3.20.70.20">
    <property type="match status" value="1"/>
</dbReference>
<accession>X1UBQ9</accession>
<feature type="non-terminal residue" evidence="1">
    <location>
        <position position="1"/>
    </location>
</feature>
<reference evidence="1" key="1">
    <citation type="journal article" date="2014" name="Front. Microbiol.">
        <title>High frequency of phylogenetically diverse reductive dehalogenase-homologous genes in deep subseafloor sedimentary metagenomes.</title>
        <authorList>
            <person name="Kawai M."/>
            <person name="Futagami T."/>
            <person name="Toyoda A."/>
            <person name="Takaki Y."/>
            <person name="Nishi S."/>
            <person name="Hori S."/>
            <person name="Arai W."/>
            <person name="Tsubouchi T."/>
            <person name="Morono Y."/>
            <person name="Uchiyama I."/>
            <person name="Ito T."/>
            <person name="Fujiyama A."/>
            <person name="Inagaki F."/>
            <person name="Takami H."/>
        </authorList>
    </citation>
    <scope>NUCLEOTIDE SEQUENCE</scope>
    <source>
        <strain evidence="1">Expedition CK06-06</strain>
    </source>
</reference>
<proteinExistence type="predicted"/>
<dbReference type="AlphaFoldDB" id="X1UBQ9"/>
<dbReference type="GO" id="GO:0008998">
    <property type="term" value="F:ribonucleoside-triphosphate reductase (thioredoxin) activity"/>
    <property type="evidence" value="ECO:0007669"/>
    <property type="project" value="InterPro"/>
</dbReference>
<dbReference type="InterPro" id="IPR012833">
    <property type="entry name" value="NrdD"/>
</dbReference>
<name>X1UBQ9_9ZZZZ</name>
<evidence type="ECO:0000313" key="1">
    <source>
        <dbReference type="EMBL" id="GAJ00997.1"/>
    </source>
</evidence>
<sequence length="169" mass="19881">IFKSLEENNFRIFKPRNGDWIDESLKSISFFGLNEAVKTHCGIEIDRNINSEVFAQKVLNFMMDIIDENNQREHGNYIFTQPHNDYYLYNKGYNNKLNLGDDDKRYNIDLIRADSKLSLERKIELHKKFEKILDGGNIFTCNINNSHLLEFVEILINSKLNAFSIRAEI</sequence>
<dbReference type="SUPFAM" id="SSF51998">
    <property type="entry name" value="PFL-like glycyl radical enzymes"/>
    <property type="match status" value="1"/>
</dbReference>
<comment type="caution">
    <text evidence="1">The sequence shown here is derived from an EMBL/GenBank/DDBJ whole genome shotgun (WGS) entry which is preliminary data.</text>
</comment>
<protein>
    <submittedName>
        <fullName evidence="1">Uncharacterized protein</fullName>
    </submittedName>
</protein>
<gene>
    <name evidence="1" type="ORF">S12H4_27940</name>
</gene>
<dbReference type="EMBL" id="BARW01015988">
    <property type="protein sequence ID" value="GAJ00997.1"/>
    <property type="molecule type" value="Genomic_DNA"/>
</dbReference>
<dbReference type="Pfam" id="PF13597">
    <property type="entry name" value="NRDD"/>
    <property type="match status" value="1"/>
</dbReference>